<sequence>MAEIKEAFLGSVNSLAAKSTDADSIGVNTFYERCYDFARLSHLYPDYIKFTSDETDKFCQNFPTAALNSFHSTTSLYQNSHQNSVNCTDADSIGVNTFYERCYDFARLSHLYPDYIKFTSDETDKFCQNFPTAALNSFHSTTSLYQNSHQNSVNWLKFWRSKIVFIKNEICELFEKLSADSSELVEVINGLEHEETFLQEMLENREGGEGLLEDSYEVPNLNGVPESHEWWTDKDRSLWKDKDAFDRTIVDDY</sequence>
<reference evidence="2" key="1">
    <citation type="submission" date="2022-11" db="UniProtKB">
        <authorList>
            <consortium name="WormBaseParasite"/>
        </authorList>
    </citation>
    <scope>IDENTIFICATION</scope>
</reference>
<evidence type="ECO:0000313" key="1">
    <source>
        <dbReference type="Proteomes" id="UP000887580"/>
    </source>
</evidence>
<accession>A0AC35EZ27</accession>
<organism evidence="1 2">
    <name type="scientific">Panagrolaimus sp. PS1159</name>
    <dbReference type="NCBI Taxonomy" id="55785"/>
    <lineage>
        <taxon>Eukaryota</taxon>
        <taxon>Metazoa</taxon>
        <taxon>Ecdysozoa</taxon>
        <taxon>Nematoda</taxon>
        <taxon>Chromadorea</taxon>
        <taxon>Rhabditida</taxon>
        <taxon>Tylenchina</taxon>
        <taxon>Panagrolaimomorpha</taxon>
        <taxon>Panagrolaimoidea</taxon>
        <taxon>Panagrolaimidae</taxon>
        <taxon>Panagrolaimus</taxon>
    </lineage>
</organism>
<name>A0AC35EZ27_9BILA</name>
<evidence type="ECO:0000313" key="2">
    <source>
        <dbReference type="WBParaSite" id="PS1159_v2.g12162.t1"/>
    </source>
</evidence>
<dbReference type="Proteomes" id="UP000887580">
    <property type="component" value="Unplaced"/>
</dbReference>
<protein>
    <submittedName>
        <fullName evidence="2">Uncharacterized protein</fullName>
    </submittedName>
</protein>
<dbReference type="WBParaSite" id="PS1159_v2.g12162.t1">
    <property type="protein sequence ID" value="PS1159_v2.g12162.t1"/>
    <property type="gene ID" value="PS1159_v2.g12162"/>
</dbReference>
<proteinExistence type="predicted"/>